<organism evidence="3 4">
    <name type="scientific">Albula glossodonta</name>
    <name type="common">roundjaw bonefish</name>
    <dbReference type="NCBI Taxonomy" id="121402"/>
    <lineage>
        <taxon>Eukaryota</taxon>
        <taxon>Metazoa</taxon>
        <taxon>Chordata</taxon>
        <taxon>Craniata</taxon>
        <taxon>Vertebrata</taxon>
        <taxon>Euteleostomi</taxon>
        <taxon>Actinopterygii</taxon>
        <taxon>Neopterygii</taxon>
        <taxon>Teleostei</taxon>
        <taxon>Albuliformes</taxon>
        <taxon>Albulidae</taxon>
        <taxon>Albula</taxon>
    </lineage>
</organism>
<evidence type="ECO:0000256" key="1">
    <source>
        <dbReference type="PROSITE-ProRule" id="PRU00221"/>
    </source>
</evidence>
<sequence>MGSRSSSGMSSRASSGNSDQSEPEHIQNSSQRSHRQTETQTTRRPGAEEEVDLAQLLAYLLRRDQVRLVHGGGATGLQLVQSYSDSDDDSDGAWDGRLGSRYNPPVDSHPDTQDVDRSEIRTQILLATASSGSKGRQSFTHMLNERERGRCLGSSFSHGECSRIRSHFLPNHVTHKETYHQKAFCGVYSEDGNTFLSACQDQNIRLYDTSRGRFALRRAVKARDVGWSVLDVCFTPDSHCVLYSSWSDYIHVCSVDGDNEKHTALDLNPDERRFCVFSLAASSDGKEVLGGANDGCLYVFDREQNKRTLKIDAHEDDVNTVAFADRSSQLLFSGSDDALCKVWDRRTLREDRPQPVGQLAGHRDGITFIHSKGLAASRLAVTQQNWDYRWQQVPQRALKRHKLTGDTSVMTYRGHGVLHTLIRCRFSPEFSTGQRFIYTGCSTGKIVVYDVLTGAVVSKLSEHNACVRDVSWHPYQAYIVSSSWDGGVRMWERRQGHPLDEEREQSRPAEVK</sequence>
<dbReference type="Proteomes" id="UP000824540">
    <property type="component" value="Unassembled WGS sequence"/>
</dbReference>
<dbReference type="GO" id="GO:0080008">
    <property type="term" value="C:Cul4-RING E3 ubiquitin ligase complex"/>
    <property type="evidence" value="ECO:0007669"/>
    <property type="project" value="TreeGrafter"/>
</dbReference>
<dbReference type="PANTHER" id="PTHR19847:SF7">
    <property type="entry name" value="DDB1- AND CUL4-ASSOCIATED FACTOR 11"/>
    <property type="match status" value="1"/>
</dbReference>
<protein>
    <recommendedName>
        <fullName evidence="5">DDB1- and CUL4-associated factor 11</fullName>
    </recommendedName>
</protein>
<evidence type="ECO:0000313" key="4">
    <source>
        <dbReference type="Proteomes" id="UP000824540"/>
    </source>
</evidence>
<comment type="caution">
    <text evidence="3">The sequence shown here is derived from an EMBL/GenBank/DDBJ whole genome shotgun (WGS) entry which is preliminary data.</text>
</comment>
<dbReference type="PROSITE" id="PS50294">
    <property type="entry name" value="WD_REPEATS_REGION"/>
    <property type="match status" value="2"/>
</dbReference>
<proteinExistence type="predicted"/>
<feature type="region of interest" description="Disordered" evidence="2">
    <location>
        <begin position="82"/>
        <end position="115"/>
    </location>
</feature>
<dbReference type="InterPro" id="IPR001680">
    <property type="entry name" value="WD40_rpt"/>
</dbReference>
<keyword evidence="1" id="KW-0853">WD repeat</keyword>
<dbReference type="AlphaFoldDB" id="A0A8T2PXJ7"/>
<feature type="repeat" description="WD" evidence="1">
    <location>
        <begin position="460"/>
        <end position="501"/>
    </location>
</feature>
<feature type="region of interest" description="Disordered" evidence="2">
    <location>
        <begin position="1"/>
        <end position="49"/>
    </location>
</feature>
<dbReference type="PROSITE" id="PS50082">
    <property type="entry name" value="WD_REPEATS_2"/>
    <property type="match status" value="2"/>
</dbReference>
<dbReference type="Pfam" id="PF00400">
    <property type="entry name" value="WD40"/>
    <property type="match status" value="3"/>
</dbReference>
<dbReference type="EMBL" id="JAFBMS010000001">
    <property type="protein sequence ID" value="KAG9355998.1"/>
    <property type="molecule type" value="Genomic_DNA"/>
</dbReference>
<dbReference type="PANTHER" id="PTHR19847">
    <property type="entry name" value="DDB1- AND CUL4-ASSOCIATED FACTOR 11"/>
    <property type="match status" value="1"/>
</dbReference>
<dbReference type="InterPro" id="IPR015943">
    <property type="entry name" value="WD40/YVTN_repeat-like_dom_sf"/>
</dbReference>
<reference evidence="3" key="1">
    <citation type="thesis" date="2021" institute="BYU ScholarsArchive" country="Provo, UT, USA">
        <title>Applications of and Algorithms for Genome Assembly and Genomic Analyses with an Emphasis on Marine Teleosts.</title>
        <authorList>
            <person name="Pickett B.D."/>
        </authorList>
    </citation>
    <scope>NUCLEOTIDE SEQUENCE</scope>
    <source>
        <strain evidence="3">HI-2016</strain>
    </source>
</reference>
<evidence type="ECO:0000313" key="3">
    <source>
        <dbReference type="EMBL" id="KAG9355998.1"/>
    </source>
</evidence>
<dbReference type="InterPro" id="IPR036322">
    <property type="entry name" value="WD40_repeat_dom_sf"/>
</dbReference>
<keyword evidence="4" id="KW-1185">Reference proteome</keyword>
<name>A0A8T2PXJ7_9TELE</name>
<dbReference type="InterPro" id="IPR051859">
    <property type="entry name" value="DCAF"/>
</dbReference>
<evidence type="ECO:0000256" key="2">
    <source>
        <dbReference type="SAM" id="MobiDB-lite"/>
    </source>
</evidence>
<feature type="compositionally biased region" description="Low complexity" evidence="2">
    <location>
        <begin position="1"/>
        <end position="18"/>
    </location>
</feature>
<dbReference type="FunFam" id="2.130.10.10:FF:000492">
    <property type="entry name" value="LEC14B homolog isoform X2"/>
    <property type="match status" value="1"/>
</dbReference>
<gene>
    <name evidence="3" type="ORF">JZ751_000842</name>
</gene>
<feature type="repeat" description="WD" evidence="1">
    <location>
        <begin position="311"/>
        <end position="344"/>
    </location>
</feature>
<evidence type="ECO:0008006" key="5">
    <source>
        <dbReference type="Google" id="ProtNLM"/>
    </source>
</evidence>
<accession>A0A8T2PXJ7</accession>
<dbReference type="SUPFAM" id="SSF50978">
    <property type="entry name" value="WD40 repeat-like"/>
    <property type="match status" value="1"/>
</dbReference>
<dbReference type="Gene3D" id="2.130.10.10">
    <property type="entry name" value="YVTN repeat-like/Quinoprotein amine dehydrogenase"/>
    <property type="match status" value="3"/>
</dbReference>
<dbReference type="OrthoDB" id="63070at2759"/>
<dbReference type="SMART" id="SM00320">
    <property type="entry name" value="WD40"/>
    <property type="match status" value="6"/>
</dbReference>
<dbReference type="GO" id="GO:0043161">
    <property type="term" value="P:proteasome-mediated ubiquitin-dependent protein catabolic process"/>
    <property type="evidence" value="ECO:0007669"/>
    <property type="project" value="TreeGrafter"/>
</dbReference>